<name>A0A388L7A5_CHABU</name>
<evidence type="ECO:0000313" key="6">
    <source>
        <dbReference type="Proteomes" id="UP000265515"/>
    </source>
</evidence>
<reference evidence="5 6" key="1">
    <citation type="journal article" date="2018" name="Cell">
        <title>The Chara Genome: Secondary Complexity and Implications for Plant Terrestrialization.</title>
        <authorList>
            <person name="Nishiyama T."/>
            <person name="Sakayama H."/>
            <person name="Vries J.D."/>
            <person name="Buschmann H."/>
            <person name="Saint-Marcoux D."/>
            <person name="Ullrich K.K."/>
            <person name="Haas F.B."/>
            <person name="Vanderstraeten L."/>
            <person name="Becker D."/>
            <person name="Lang D."/>
            <person name="Vosolsobe S."/>
            <person name="Rombauts S."/>
            <person name="Wilhelmsson P.K.I."/>
            <person name="Janitza P."/>
            <person name="Kern R."/>
            <person name="Heyl A."/>
            <person name="Rumpler F."/>
            <person name="Villalobos L.I.A.C."/>
            <person name="Clay J.M."/>
            <person name="Skokan R."/>
            <person name="Toyoda A."/>
            <person name="Suzuki Y."/>
            <person name="Kagoshima H."/>
            <person name="Schijlen E."/>
            <person name="Tajeshwar N."/>
            <person name="Catarino B."/>
            <person name="Hetherington A.J."/>
            <person name="Saltykova A."/>
            <person name="Bonnot C."/>
            <person name="Breuninger H."/>
            <person name="Symeonidi A."/>
            <person name="Radhakrishnan G.V."/>
            <person name="Van Nieuwerburgh F."/>
            <person name="Deforce D."/>
            <person name="Chang C."/>
            <person name="Karol K.G."/>
            <person name="Hedrich R."/>
            <person name="Ulvskov P."/>
            <person name="Glockner G."/>
            <person name="Delwiche C.F."/>
            <person name="Petrasek J."/>
            <person name="Van de Peer Y."/>
            <person name="Friml J."/>
            <person name="Beilby M."/>
            <person name="Dolan L."/>
            <person name="Kohara Y."/>
            <person name="Sugano S."/>
            <person name="Fujiyama A."/>
            <person name="Delaux P.-M."/>
            <person name="Quint M."/>
            <person name="TheiBen G."/>
            <person name="Hagemann M."/>
            <person name="Harholt J."/>
            <person name="Dunand C."/>
            <person name="Zachgo S."/>
            <person name="Langdale J."/>
            <person name="Maumus F."/>
            <person name="Straeten D.V.D."/>
            <person name="Gould S.B."/>
            <person name="Rensing S.A."/>
        </authorList>
    </citation>
    <scope>NUCLEOTIDE SEQUENCE [LARGE SCALE GENOMIC DNA]</scope>
    <source>
        <strain evidence="5 6">S276</strain>
    </source>
</reference>
<evidence type="ECO:0000313" key="5">
    <source>
        <dbReference type="EMBL" id="GBG78177.1"/>
    </source>
</evidence>
<keyword evidence="1" id="KW-0479">Metal-binding</keyword>
<keyword evidence="6" id="KW-1185">Reference proteome</keyword>
<accession>A0A388L7A5</accession>
<keyword evidence="1" id="KW-0862">Zinc</keyword>
<keyword evidence="2" id="KW-0175">Coiled coil</keyword>
<dbReference type="Gene3D" id="4.10.60.10">
    <property type="entry name" value="Zinc finger, CCHC-type"/>
    <property type="match status" value="1"/>
</dbReference>
<keyword evidence="1" id="KW-0863">Zinc-finger</keyword>
<feature type="compositionally biased region" description="Basic and acidic residues" evidence="3">
    <location>
        <begin position="376"/>
        <end position="385"/>
    </location>
</feature>
<evidence type="ECO:0000259" key="4">
    <source>
        <dbReference type="PROSITE" id="PS50158"/>
    </source>
</evidence>
<dbReference type="GO" id="GO:0003676">
    <property type="term" value="F:nucleic acid binding"/>
    <property type="evidence" value="ECO:0007669"/>
    <property type="project" value="InterPro"/>
</dbReference>
<feature type="domain" description="CCHC-type" evidence="4">
    <location>
        <begin position="15"/>
        <end position="29"/>
    </location>
</feature>
<dbReference type="Gramene" id="GBG78177">
    <property type="protein sequence ID" value="GBG78177"/>
    <property type="gene ID" value="CBR_g26210"/>
</dbReference>
<proteinExistence type="predicted"/>
<dbReference type="Proteomes" id="UP000265515">
    <property type="component" value="Unassembled WGS sequence"/>
</dbReference>
<dbReference type="GO" id="GO:0008270">
    <property type="term" value="F:zinc ion binding"/>
    <property type="evidence" value="ECO:0007669"/>
    <property type="project" value="UniProtKB-KW"/>
</dbReference>
<comment type="caution">
    <text evidence="5">The sequence shown here is derived from an EMBL/GenBank/DDBJ whole genome shotgun (WGS) entry which is preliminary data.</text>
</comment>
<gene>
    <name evidence="5" type="ORF">CBR_g26210</name>
</gene>
<feature type="region of interest" description="Disordered" evidence="3">
    <location>
        <begin position="376"/>
        <end position="396"/>
    </location>
</feature>
<dbReference type="EMBL" id="BFEA01000288">
    <property type="protein sequence ID" value="GBG78177.1"/>
    <property type="molecule type" value="Genomic_DNA"/>
</dbReference>
<dbReference type="PROSITE" id="PS50158">
    <property type="entry name" value="ZF_CCHC"/>
    <property type="match status" value="1"/>
</dbReference>
<feature type="compositionally biased region" description="Acidic residues" evidence="3">
    <location>
        <begin position="386"/>
        <end position="396"/>
    </location>
</feature>
<evidence type="ECO:0000256" key="1">
    <source>
        <dbReference type="PROSITE-ProRule" id="PRU00047"/>
    </source>
</evidence>
<dbReference type="SMART" id="SM00343">
    <property type="entry name" value="ZnF_C2HC"/>
    <property type="match status" value="1"/>
</dbReference>
<dbReference type="AlphaFoldDB" id="A0A388L7A5"/>
<feature type="region of interest" description="Disordered" evidence="3">
    <location>
        <begin position="110"/>
        <end position="130"/>
    </location>
</feature>
<evidence type="ECO:0000256" key="3">
    <source>
        <dbReference type="SAM" id="MobiDB-lite"/>
    </source>
</evidence>
<dbReference type="InterPro" id="IPR001878">
    <property type="entry name" value="Znf_CCHC"/>
</dbReference>
<feature type="coiled-coil region" evidence="2">
    <location>
        <begin position="196"/>
        <end position="237"/>
    </location>
</feature>
<dbReference type="Pfam" id="PF00098">
    <property type="entry name" value="zf-CCHC"/>
    <property type="match status" value="1"/>
</dbReference>
<sequence length="396" mass="44463">MASNFAPSSSMVRNCYNCGQPEHLSRFCPLPDRRLVGSSNANVNTSTTIVPAQGNTVATYPTTRVSFASYGYGHGGGLKPRVETLETTVAELKAYRDAGLERERIKREEEERIKREKEEEERREREKKEREEFQSKINVNIVEQLKPVRELLETKTVKGGESDEVAKLRREIESLKMAQKNIGECSTSESIFDRYKRELEEERARADRRFVVMEEEIARLKKANEEALSSAEAWKLEALRPGNKRGSVAVTPIPEVDRLKEKLAVLEMEKKAATPIASNLKTKLDGAAAATLDKGKRPMTPKTKSTTVNKRDAFLIEQRRFLKSKKKEDILTICADEGITYTTLEKTKEKIIHKRADAAFGKVGAQRGGVVIHDIMDNTEPAKDDCTEDNGDSGAS</sequence>
<organism evidence="5 6">
    <name type="scientific">Chara braunii</name>
    <name type="common">Braun's stonewort</name>
    <dbReference type="NCBI Taxonomy" id="69332"/>
    <lineage>
        <taxon>Eukaryota</taxon>
        <taxon>Viridiplantae</taxon>
        <taxon>Streptophyta</taxon>
        <taxon>Charophyceae</taxon>
        <taxon>Charales</taxon>
        <taxon>Characeae</taxon>
        <taxon>Chara</taxon>
    </lineage>
</organism>
<protein>
    <recommendedName>
        <fullName evidence="4">CCHC-type domain-containing protein</fullName>
    </recommendedName>
</protein>
<evidence type="ECO:0000256" key="2">
    <source>
        <dbReference type="SAM" id="Coils"/>
    </source>
</evidence>